<gene>
    <name evidence="13" type="ORF">B9Q03_11415</name>
</gene>
<feature type="active site" description="Cysteine sulfenic acid (-SOH) intermediate; for peroxidase activity" evidence="11">
    <location>
        <position position="48"/>
    </location>
</feature>
<evidence type="ECO:0000313" key="14">
    <source>
        <dbReference type="Proteomes" id="UP000240322"/>
    </source>
</evidence>
<dbReference type="InterPro" id="IPR050924">
    <property type="entry name" value="Peroxiredoxin_BCP/PrxQ"/>
</dbReference>
<sequence>MSLKFIGEGDVAPDFELEDQNGAKIRLSDFKGRKVVLYFYPKDDTPGCTKEACSFRDNIQRISERNAVVLGVSADSVQSHKKFAQKYGLNFHILSDPEKKVITQYNVYVKKKMYGREYWGVERSTFIIDEQGRIKKAFRGVSVDGHVDQVLQEL</sequence>
<dbReference type="CDD" id="cd03017">
    <property type="entry name" value="PRX_BCP"/>
    <property type="match status" value="1"/>
</dbReference>
<keyword evidence="5" id="KW-0560">Oxidoreductase</keyword>
<evidence type="ECO:0000256" key="11">
    <source>
        <dbReference type="PIRSR" id="PIRSR000239-1"/>
    </source>
</evidence>
<dbReference type="SUPFAM" id="SSF52833">
    <property type="entry name" value="Thioredoxin-like"/>
    <property type="match status" value="1"/>
</dbReference>
<evidence type="ECO:0000256" key="1">
    <source>
        <dbReference type="ARBA" id="ARBA00011245"/>
    </source>
</evidence>
<dbReference type="Gene3D" id="3.40.30.10">
    <property type="entry name" value="Glutaredoxin"/>
    <property type="match status" value="1"/>
</dbReference>
<comment type="caution">
    <text evidence="13">The sequence shown here is derived from an EMBL/GenBank/DDBJ whole genome shotgun (WGS) entry which is preliminary data.</text>
</comment>
<evidence type="ECO:0000256" key="10">
    <source>
        <dbReference type="ARBA" id="ARBA00049091"/>
    </source>
</evidence>
<dbReference type="Proteomes" id="UP000240322">
    <property type="component" value="Unassembled WGS sequence"/>
</dbReference>
<dbReference type="FunFam" id="3.40.30.10:FF:000007">
    <property type="entry name" value="Thioredoxin-dependent thiol peroxidase"/>
    <property type="match status" value="1"/>
</dbReference>
<dbReference type="Pfam" id="PF00578">
    <property type="entry name" value="AhpC-TSA"/>
    <property type="match status" value="1"/>
</dbReference>
<evidence type="ECO:0000256" key="8">
    <source>
        <dbReference type="ARBA" id="ARBA00032824"/>
    </source>
</evidence>
<dbReference type="InterPro" id="IPR013766">
    <property type="entry name" value="Thioredoxin_domain"/>
</dbReference>
<dbReference type="EMBL" id="NEXE01000196">
    <property type="protein sequence ID" value="PSN86977.1"/>
    <property type="molecule type" value="Genomic_DNA"/>
</dbReference>
<dbReference type="GO" id="GO:0034599">
    <property type="term" value="P:cellular response to oxidative stress"/>
    <property type="evidence" value="ECO:0007669"/>
    <property type="project" value="TreeGrafter"/>
</dbReference>
<evidence type="ECO:0000313" key="13">
    <source>
        <dbReference type="EMBL" id="PSN86977.1"/>
    </source>
</evidence>
<dbReference type="PANTHER" id="PTHR42801">
    <property type="entry name" value="THIOREDOXIN-DEPENDENT PEROXIDE REDUCTASE"/>
    <property type="match status" value="1"/>
</dbReference>
<feature type="domain" description="Thioredoxin" evidence="12">
    <location>
        <begin position="6"/>
        <end position="154"/>
    </location>
</feature>
<organism evidence="13 14">
    <name type="scientific">Candidatus Marsarchaeota G2 archaeon OSP_D</name>
    <dbReference type="NCBI Taxonomy" id="1978157"/>
    <lineage>
        <taxon>Archaea</taxon>
        <taxon>Candidatus Marsarchaeota</taxon>
        <taxon>Candidatus Marsarchaeota group 2</taxon>
    </lineage>
</organism>
<dbReference type="NCBIfam" id="NF006960">
    <property type="entry name" value="PRK09437.1"/>
    <property type="match status" value="1"/>
</dbReference>
<reference evidence="13 14" key="1">
    <citation type="submission" date="2017-04" db="EMBL/GenBank/DDBJ databases">
        <title>Novel microbial lineages endemic to geothermal iron-oxide mats fill important gaps in the evolutionary history of Archaea.</title>
        <authorList>
            <person name="Jay Z.J."/>
            <person name="Beam J.P."/>
            <person name="Dlakic M."/>
            <person name="Rusch D.B."/>
            <person name="Kozubal M.A."/>
            <person name="Inskeep W.P."/>
        </authorList>
    </citation>
    <scope>NUCLEOTIDE SEQUENCE [LARGE SCALE GENOMIC DNA]</scope>
    <source>
        <strain evidence="13">OSP_D</strain>
    </source>
</reference>
<evidence type="ECO:0000256" key="5">
    <source>
        <dbReference type="ARBA" id="ARBA00023002"/>
    </source>
</evidence>
<keyword evidence="7" id="KW-0676">Redox-active center</keyword>
<proteinExistence type="inferred from homology"/>
<dbReference type="PIRSF" id="PIRSF000239">
    <property type="entry name" value="AHPC"/>
    <property type="match status" value="1"/>
</dbReference>
<evidence type="ECO:0000259" key="12">
    <source>
        <dbReference type="PROSITE" id="PS51352"/>
    </source>
</evidence>
<dbReference type="AlphaFoldDB" id="A0A2R6AKT3"/>
<dbReference type="GO" id="GO:0005737">
    <property type="term" value="C:cytoplasm"/>
    <property type="evidence" value="ECO:0007669"/>
    <property type="project" value="TreeGrafter"/>
</dbReference>
<comment type="subunit">
    <text evidence="1">Monomer.</text>
</comment>
<evidence type="ECO:0000256" key="6">
    <source>
        <dbReference type="ARBA" id="ARBA00023157"/>
    </source>
</evidence>
<dbReference type="EC" id="1.11.1.24" evidence="2"/>
<dbReference type="GO" id="GO:0045454">
    <property type="term" value="P:cell redox homeostasis"/>
    <property type="evidence" value="ECO:0007669"/>
    <property type="project" value="TreeGrafter"/>
</dbReference>
<name>A0A2R6AKT3_9ARCH</name>
<evidence type="ECO:0000256" key="3">
    <source>
        <dbReference type="ARBA" id="ARBA00022559"/>
    </source>
</evidence>
<keyword evidence="3 13" id="KW-0575">Peroxidase</keyword>
<comment type="catalytic activity">
    <reaction evidence="10">
        <text>a hydroperoxide + [thioredoxin]-dithiol = an alcohol + [thioredoxin]-disulfide + H2O</text>
        <dbReference type="Rhea" id="RHEA:62620"/>
        <dbReference type="Rhea" id="RHEA-COMP:10698"/>
        <dbReference type="Rhea" id="RHEA-COMP:10700"/>
        <dbReference type="ChEBI" id="CHEBI:15377"/>
        <dbReference type="ChEBI" id="CHEBI:29950"/>
        <dbReference type="ChEBI" id="CHEBI:30879"/>
        <dbReference type="ChEBI" id="CHEBI:35924"/>
        <dbReference type="ChEBI" id="CHEBI:50058"/>
        <dbReference type="EC" id="1.11.1.24"/>
    </reaction>
</comment>
<evidence type="ECO:0000256" key="4">
    <source>
        <dbReference type="ARBA" id="ARBA00022862"/>
    </source>
</evidence>
<evidence type="ECO:0000256" key="7">
    <source>
        <dbReference type="ARBA" id="ARBA00023284"/>
    </source>
</evidence>
<accession>A0A2R6AKT3</accession>
<dbReference type="PANTHER" id="PTHR42801:SF4">
    <property type="entry name" value="AHPC_TSA FAMILY PROTEIN"/>
    <property type="match status" value="1"/>
</dbReference>
<dbReference type="InterPro" id="IPR000866">
    <property type="entry name" value="AhpC/TSA"/>
</dbReference>
<dbReference type="GO" id="GO:0008379">
    <property type="term" value="F:thioredoxin peroxidase activity"/>
    <property type="evidence" value="ECO:0007669"/>
    <property type="project" value="TreeGrafter"/>
</dbReference>
<keyword evidence="6" id="KW-1015">Disulfide bond</keyword>
<dbReference type="PROSITE" id="PS51352">
    <property type="entry name" value="THIOREDOXIN_2"/>
    <property type="match status" value="1"/>
</dbReference>
<protein>
    <recommendedName>
        <fullName evidence="2">thioredoxin-dependent peroxiredoxin</fullName>
        <ecNumber evidence="2">1.11.1.24</ecNumber>
    </recommendedName>
    <alternativeName>
        <fullName evidence="8">Thioredoxin peroxidase</fullName>
    </alternativeName>
</protein>
<comment type="similarity">
    <text evidence="9">Belongs to the peroxiredoxin family. BCP/PrxQ subfamily.</text>
</comment>
<evidence type="ECO:0000256" key="2">
    <source>
        <dbReference type="ARBA" id="ARBA00013017"/>
    </source>
</evidence>
<evidence type="ECO:0000256" key="9">
    <source>
        <dbReference type="ARBA" id="ARBA00038489"/>
    </source>
</evidence>
<dbReference type="InterPro" id="IPR024706">
    <property type="entry name" value="Peroxiredoxin_AhpC-typ"/>
</dbReference>
<dbReference type="InterPro" id="IPR036249">
    <property type="entry name" value="Thioredoxin-like_sf"/>
</dbReference>
<keyword evidence="4" id="KW-0049">Antioxidant</keyword>